<dbReference type="SMART" id="SM00249">
    <property type="entry name" value="PHD"/>
    <property type="match status" value="2"/>
</dbReference>
<dbReference type="STRING" id="3914.A0A0L9V6F0"/>
<dbReference type="CDD" id="cd15539">
    <property type="entry name" value="PHD1_AIRE"/>
    <property type="match status" value="1"/>
</dbReference>
<evidence type="ECO:0000256" key="1">
    <source>
        <dbReference type="ARBA" id="ARBA00004123"/>
    </source>
</evidence>
<dbReference type="Gene3D" id="3.40.630.30">
    <property type="match status" value="1"/>
</dbReference>
<dbReference type="InterPro" id="IPR032308">
    <property type="entry name" value="TDBD"/>
</dbReference>
<keyword evidence="4" id="KW-0862">Zinc</keyword>
<feature type="domain" description="PHD-type" evidence="7">
    <location>
        <begin position="511"/>
        <end position="556"/>
    </location>
</feature>
<dbReference type="Proteomes" id="UP000053144">
    <property type="component" value="Chromosome 8"/>
</dbReference>
<name>A0A0L9V6F0_PHAAN</name>
<dbReference type="Gene3D" id="3.30.40.10">
    <property type="entry name" value="Zinc/RING finger domain, C3HC4 (zinc finger)"/>
    <property type="match status" value="2"/>
</dbReference>
<dbReference type="EMBL" id="CM003378">
    <property type="protein sequence ID" value="KOM50626.1"/>
    <property type="molecule type" value="Genomic_DNA"/>
</dbReference>
<evidence type="ECO:0000256" key="6">
    <source>
        <dbReference type="PROSITE-ProRule" id="PRU00146"/>
    </source>
</evidence>
<protein>
    <recommendedName>
        <fullName evidence="7">PHD-type domain-containing protein</fullName>
    </recommendedName>
</protein>
<dbReference type="InterPro" id="IPR059153">
    <property type="entry name" value="NSD_PHD-1st"/>
</dbReference>
<dbReference type="Pfam" id="PF23209">
    <property type="entry name" value="IDM1_C"/>
    <property type="match status" value="1"/>
</dbReference>
<organism evidence="8 9">
    <name type="scientific">Phaseolus angularis</name>
    <name type="common">Azuki bean</name>
    <name type="synonym">Vigna angularis</name>
    <dbReference type="NCBI Taxonomy" id="3914"/>
    <lineage>
        <taxon>Eukaryota</taxon>
        <taxon>Viridiplantae</taxon>
        <taxon>Streptophyta</taxon>
        <taxon>Embryophyta</taxon>
        <taxon>Tracheophyta</taxon>
        <taxon>Spermatophyta</taxon>
        <taxon>Magnoliopsida</taxon>
        <taxon>eudicotyledons</taxon>
        <taxon>Gunneridae</taxon>
        <taxon>Pentapetalae</taxon>
        <taxon>rosids</taxon>
        <taxon>fabids</taxon>
        <taxon>Fabales</taxon>
        <taxon>Fabaceae</taxon>
        <taxon>Papilionoideae</taxon>
        <taxon>50 kb inversion clade</taxon>
        <taxon>NPAAA clade</taxon>
        <taxon>indigoferoid/millettioid clade</taxon>
        <taxon>Phaseoleae</taxon>
        <taxon>Vigna</taxon>
    </lineage>
</organism>
<dbReference type="SUPFAM" id="SSF57903">
    <property type="entry name" value="FYVE/PHD zinc finger"/>
    <property type="match status" value="2"/>
</dbReference>
<dbReference type="PANTHER" id="PTHR47025:SF2">
    <property type="entry name" value="AUTOIMMUNE REGULATOR"/>
    <property type="match status" value="1"/>
</dbReference>
<evidence type="ECO:0000256" key="4">
    <source>
        <dbReference type="ARBA" id="ARBA00022833"/>
    </source>
</evidence>
<dbReference type="InterPro" id="IPR001965">
    <property type="entry name" value="Znf_PHD"/>
</dbReference>
<dbReference type="InterPro" id="IPR019787">
    <property type="entry name" value="Znf_PHD-finger"/>
</dbReference>
<dbReference type="KEGG" id="var:108339878"/>
<evidence type="ECO:0000256" key="5">
    <source>
        <dbReference type="ARBA" id="ARBA00023242"/>
    </source>
</evidence>
<dbReference type="GO" id="GO:0003682">
    <property type="term" value="F:chromatin binding"/>
    <property type="evidence" value="ECO:0007669"/>
    <property type="project" value="TreeGrafter"/>
</dbReference>
<keyword evidence="2" id="KW-0479">Metal-binding</keyword>
<dbReference type="InterPro" id="IPR019786">
    <property type="entry name" value="Zinc_finger_PHD-type_CS"/>
</dbReference>
<dbReference type="Pfam" id="PF16135">
    <property type="entry name" value="TDBD"/>
    <property type="match status" value="2"/>
</dbReference>
<dbReference type="GO" id="GO:0000977">
    <property type="term" value="F:RNA polymerase II transcription regulatory region sequence-specific DNA binding"/>
    <property type="evidence" value="ECO:0007669"/>
    <property type="project" value="TreeGrafter"/>
</dbReference>
<dbReference type="InterPro" id="IPR016181">
    <property type="entry name" value="Acyl_CoA_acyltransferase"/>
</dbReference>
<dbReference type="PROSITE" id="PS01359">
    <property type="entry name" value="ZF_PHD_1"/>
    <property type="match status" value="1"/>
</dbReference>
<dbReference type="PROSITE" id="PS50016">
    <property type="entry name" value="ZF_PHD_2"/>
    <property type="match status" value="1"/>
</dbReference>
<dbReference type="SUPFAM" id="SSF55729">
    <property type="entry name" value="Acyl-CoA N-acyltransferases (Nat)"/>
    <property type="match status" value="1"/>
</dbReference>
<dbReference type="GO" id="GO:0005634">
    <property type="term" value="C:nucleus"/>
    <property type="evidence" value="ECO:0007669"/>
    <property type="project" value="UniProtKB-SubCell"/>
</dbReference>
<accession>A0A0L9V6F0</accession>
<dbReference type="InterPro" id="IPR056511">
    <property type="entry name" value="IDM1_C"/>
</dbReference>
<evidence type="ECO:0000313" key="9">
    <source>
        <dbReference type="Proteomes" id="UP000053144"/>
    </source>
</evidence>
<gene>
    <name evidence="8" type="ORF">LR48_Vigan08g145300</name>
</gene>
<dbReference type="Pfam" id="PF23011">
    <property type="entry name" value="PHD-1st_NSD"/>
    <property type="match status" value="1"/>
</dbReference>
<dbReference type="GO" id="GO:0008270">
    <property type="term" value="F:zinc ion binding"/>
    <property type="evidence" value="ECO:0007669"/>
    <property type="project" value="UniProtKB-KW"/>
</dbReference>
<dbReference type="Gramene" id="KOM50626">
    <property type="protein sequence ID" value="KOM50626"/>
    <property type="gene ID" value="LR48_Vigan08g145300"/>
</dbReference>
<dbReference type="PANTHER" id="PTHR47025">
    <property type="entry name" value="AUTOIMMUNE REGULATOR"/>
    <property type="match status" value="1"/>
</dbReference>
<dbReference type="AlphaFoldDB" id="A0A0L9V6F0"/>
<sequence>MANNTNSEHFVELYEVRRGLKREFAFAMKAQSQICDSLGRTRSKKAQTLVEVSTNSSNKRCKNSRLPKIKNLTNLVKTNEDNGVAQSEKKVKSDVMDAKKLKSQVSDEATIANSDEPKTQVEDGGVRIVICDEVHKNDESKTEILQKQPTCDNDIIKEKGDNDEIVSTLGYKLKISGKSTQSTLNKLENCDSQVKSTGVDKERKNVSMIIASTPMTSYMAFMGKKFPSKLKDLLSSGILEGLLVKYVRSIKAKSIGLMGVISGIGILCYCEVCNKVEVVSPTIFELHAGSTNKRPSEYIFLENGSTLRDIMNTFLNIPLNTLEEVVQNVLGDFTMRKSKFCINCRDVNVVSKLFCNSCVELLKDCQADLISTNDNNNTFEVQSRSSELVMFQKSLNRGMKHNTSRGKSREKLTRKDLRLHKLVFEEDGLPDGTKVGYYIHGKNLLSGYKKGSGIVCYCCNREISPSQFEAHAGWASRRQPYVHICVSNGLSLHDLSISLSQGRKFSTNDNDDLCSICRDGGNLLCCDGCPRAFHIDCVSLPCIPSGTWYCRYCQNLFQNNKYIEHNESTKVVERVEGIDPFEQINQRCIRIVKEFELGGCALCRSQDFSKSFGPRTVIICDQCEKEYHIGCLKDHNMHNIEELPEGNWFCCSECENINVTLVNLVARGEENLPNPLLNLIKKKYNNKGLEFGSDIHIKWRLLNWKVGESEETRQLLSKVVAIFHEQFDPIVHTTTGTDYIPAMVFGRNIIGEDFSGMYCMLLTVNEMVVSAGVFRVFGTEIAELPLVATVTDFQGQGYFQSLFSCIEGLLGSLKVKRFILPAAGEAESIWINKFGFTKLVQDQINDYWKYYHMMIFQGTSLLHKQIPHL</sequence>
<comment type="subcellular location">
    <subcellularLocation>
        <location evidence="1">Nucleus</location>
    </subcellularLocation>
</comment>
<dbReference type="GO" id="GO:0042393">
    <property type="term" value="F:histone binding"/>
    <property type="evidence" value="ECO:0007669"/>
    <property type="project" value="TreeGrafter"/>
</dbReference>
<evidence type="ECO:0000256" key="3">
    <source>
        <dbReference type="ARBA" id="ARBA00022771"/>
    </source>
</evidence>
<keyword evidence="5" id="KW-0539">Nucleus</keyword>
<dbReference type="OMA" id="CENMFAK"/>
<reference evidence="9" key="1">
    <citation type="journal article" date="2015" name="Proc. Natl. Acad. Sci. U.S.A.">
        <title>Genome sequencing of adzuki bean (Vigna angularis) provides insight into high starch and low fat accumulation and domestication.</title>
        <authorList>
            <person name="Yang K."/>
            <person name="Tian Z."/>
            <person name="Chen C."/>
            <person name="Luo L."/>
            <person name="Zhao B."/>
            <person name="Wang Z."/>
            <person name="Yu L."/>
            <person name="Li Y."/>
            <person name="Sun Y."/>
            <person name="Li W."/>
            <person name="Chen Y."/>
            <person name="Li Y."/>
            <person name="Zhang Y."/>
            <person name="Ai D."/>
            <person name="Zhao J."/>
            <person name="Shang C."/>
            <person name="Ma Y."/>
            <person name="Wu B."/>
            <person name="Wang M."/>
            <person name="Gao L."/>
            <person name="Sun D."/>
            <person name="Zhang P."/>
            <person name="Guo F."/>
            <person name="Wang W."/>
            <person name="Li Y."/>
            <person name="Wang J."/>
            <person name="Varshney R.K."/>
            <person name="Wang J."/>
            <person name="Ling H.Q."/>
            <person name="Wan P."/>
        </authorList>
    </citation>
    <scope>NUCLEOTIDE SEQUENCE</scope>
    <source>
        <strain evidence="9">cv. Jingnong 6</strain>
    </source>
</reference>
<dbReference type="InterPro" id="IPR013083">
    <property type="entry name" value="Znf_RING/FYVE/PHD"/>
</dbReference>
<dbReference type="OrthoDB" id="1903104at2759"/>
<dbReference type="InterPro" id="IPR011011">
    <property type="entry name" value="Znf_FYVE_PHD"/>
</dbReference>
<proteinExistence type="predicted"/>
<evidence type="ECO:0000313" key="8">
    <source>
        <dbReference type="EMBL" id="KOM50626.1"/>
    </source>
</evidence>
<evidence type="ECO:0000259" key="7">
    <source>
        <dbReference type="PROSITE" id="PS50016"/>
    </source>
</evidence>
<keyword evidence="3 6" id="KW-0863">Zinc-finger</keyword>
<evidence type="ECO:0000256" key="2">
    <source>
        <dbReference type="ARBA" id="ARBA00022723"/>
    </source>
</evidence>
<dbReference type="GO" id="GO:0045944">
    <property type="term" value="P:positive regulation of transcription by RNA polymerase II"/>
    <property type="evidence" value="ECO:0007669"/>
    <property type="project" value="TreeGrafter"/>
</dbReference>